<sequence>MNKGKFIVIKFNLRHSKHIENIQEDFFNELFSVLKKYDKRLSSSFTNYLKAISVIEKKNILSSFLNLYTIWNKDLEKNKINRTICRLDKKIAVFIDDFDRLLSGEIIEVFKLINENASFSNLIFITAYDKEYMNEIINKKYSNGDKAFSDKFFISEIQIPLYPYDKILEYLLNCLFRGINMDTESENLFKETLKNYDELFKKYLITLRDVKRFLNFFVIGYTQIKEYVEFKDYFLLSLIKYRYPKEYSNLHKYKEKYLDTRIEEPDCYFLKAIVDEEDIISKDILHILFPEGSNFSYCSINNTKAFNRYFYNVINSEQLSKAEIESIFGKELIDMENHIDEWVKNGKVEDLFSYFYFDDIQNCKNKKRFESYLNLLSYMYFKDYNTLIFRAKIISVLGVETKKRILENCNRRQKKTTNPDCQSFTLFFPPFRFLLLVF</sequence>
<evidence type="ECO:0000259" key="1">
    <source>
        <dbReference type="Pfam" id="PF07693"/>
    </source>
</evidence>
<dbReference type="EMBL" id="SNRY01001235">
    <property type="protein sequence ID" value="KAA6332488.1"/>
    <property type="molecule type" value="Genomic_DNA"/>
</dbReference>
<dbReference type="Pfam" id="PF07693">
    <property type="entry name" value="KAP_NTPase"/>
    <property type="match status" value="1"/>
</dbReference>
<evidence type="ECO:0000313" key="2">
    <source>
        <dbReference type="EMBL" id="KAA6332488.1"/>
    </source>
</evidence>
<name>A0A5J4RFV4_9ZZZZ</name>
<protein>
    <recommendedName>
        <fullName evidence="1">KAP NTPase domain-containing protein</fullName>
    </recommendedName>
</protein>
<accession>A0A5J4RFV4</accession>
<dbReference type="AlphaFoldDB" id="A0A5J4RFV4"/>
<organism evidence="2">
    <name type="scientific">termite gut metagenome</name>
    <dbReference type="NCBI Taxonomy" id="433724"/>
    <lineage>
        <taxon>unclassified sequences</taxon>
        <taxon>metagenomes</taxon>
        <taxon>organismal metagenomes</taxon>
    </lineage>
</organism>
<proteinExistence type="predicted"/>
<comment type="caution">
    <text evidence="2">The sequence shown here is derived from an EMBL/GenBank/DDBJ whole genome shotgun (WGS) entry which is preliminary data.</text>
</comment>
<gene>
    <name evidence="2" type="ORF">EZS27_019013</name>
</gene>
<feature type="domain" description="KAP NTPase" evidence="1">
    <location>
        <begin position="3"/>
        <end position="219"/>
    </location>
</feature>
<dbReference type="InterPro" id="IPR011646">
    <property type="entry name" value="KAP_P-loop"/>
</dbReference>
<reference evidence="2" key="1">
    <citation type="submission" date="2019-03" db="EMBL/GenBank/DDBJ databases">
        <title>Single cell metagenomics reveals metabolic interactions within the superorganism composed of flagellate Streblomastix strix and complex community of Bacteroidetes bacteria on its surface.</title>
        <authorList>
            <person name="Treitli S.C."/>
            <person name="Kolisko M."/>
            <person name="Husnik F."/>
            <person name="Keeling P."/>
            <person name="Hampl V."/>
        </authorList>
    </citation>
    <scope>NUCLEOTIDE SEQUENCE</scope>
    <source>
        <strain evidence="2">STM</strain>
    </source>
</reference>